<dbReference type="Proteomes" id="UP000011519">
    <property type="component" value="Unassembled WGS sequence"/>
</dbReference>
<dbReference type="RefSeq" id="WP_006651734.1">
    <property type="nucleotide sequence ID" value="NZ_AOIM01000009.1"/>
</dbReference>
<protein>
    <recommendedName>
        <fullName evidence="2">DUF8055 domain-containing protein</fullName>
    </recommendedName>
</protein>
<evidence type="ECO:0000313" key="3">
    <source>
        <dbReference type="EMBL" id="ELY95173.1"/>
    </source>
</evidence>
<feature type="region of interest" description="Disordered" evidence="1">
    <location>
        <begin position="118"/>
        <end position="142"/>
    </location>
</feature>
<dbReference type="InterPro" id="IPR058368">
    <property type="entry name" value="DUF8055"/>
</dbReference>
<evidence type="ECO:0000256" key="1">
    <source>
        <dbReference type="SAM" id="MobiDB-lite"/>
    </source>
</evidence>
<reference evidence="3 4" key="1">
    <citation type="journal article" date="2014" name="PLoS Genet.">
        <title>Phylogenetically driven sequencing of extremely halophilic archaea reveals strategies for static and dynamic osmo-response.</title>
        <authorList>
            <person name="Becker E.A."/>
            <person name="Seitzer P.M."/>
            <person name="Tritt A."/>
            <person name="Larsen D."/>
            <person name="Krusor M."/>
            <person name="Yao A.I."/>
            <person name="Wu D."/>
            <person name="Madern D."/>
            <person name="Eisen J.A."/>
            <person name="Darling A.E."/>
            <person name="Facciotti M.T."/>
        </authorList>
    </citation>
    <scope>NUCLEOTIDE SEQUENCE [LARGE SCALE GENOMIC DNA]</scope>
    <source>
        <strain evidence="3 4">JCM 10989</strain>
    </source>
</reference>
<dbReference type="EMBL" id="AOIM01000009">
    <property type="protein sequence ID" value="ELY95173.1"/>
    <property type="molecule type" value="Genomic_DNA"/>
</dbReference>
<keyword evidence="4" id="KW-1185">Reference proteome</keyword>
<feature type="compositionally biased region" description="Basic and acidic residues" evidence="1">
    <location>
        <begin position="122"/>
        <end position="142"/>
    </location>
</feature>
<dbReference type="AlphaFoldDB" id="M0ACU6"/>
<accession>M0ACU6</accession>
<organism evidence="3 4">
    <name type="scientific">Natrialba hulunbeirensis JCM 10989</name>
    <dbReference type="NCBI Taxonomy" id="1227493"/>
    <lineage>
        <taxon>Archaea</taxon>
        <taxon>Methanobacteriati</taxon>
        <taxon>Methanobacteriota</taxon>
        <taxon>Stenosarchaea group</taxon>
        <taxon>Halobacteria</taxon>
        <taxon>Halobacteriales</taxon>
        <taxon>Natrialbaceae</taxon>
        <taxon>Natrialba</taxon>
    </lineage>
</organism>
<comment type="caution">
    <text evidence="3">The sequence shown here is derived from an EMBL/GenBank/DDBJ whole genome shotgun (WGS) entry which is preliminary data.</text>
</comment>
<sequence length="142" mass="15884">MSEYGPQIAALARRAEREYDALSRGDDPSEPAFASQYLRDGVGQAIAVYIDARTGGQPAPLSPAELDALEYAMHRWLECYARCHGVVLESDVSIRTAAEVVLETRTIDDVGQLVTGVPSRCGGEREREREREQERERERKCE</sequence>
<dbReference type="Pfam" id="PF26240">
    <property type="entry name" value="DUF8055"/>
    <property type="match status" value="1"/>
</dbReference>
<name>M0ACU6_9EURY</name>
<dbReference type="STRING" id="1227493.C483_02376"/>
<evidence type="ECO:0000313" key="4">
    <source>
        <dbReference type="Proteomes" id="UP000011519"/>
    </source>
</evidence>
<proteinExistence type="predicted"/>
<gene>
    <name evidence="3" type="ORF">C483_02376</name>
</gene>
<feature type="domain" description="DUF8055" evidence="2">
    <location>
        <begin position="2"/>
        <end position="119"/>
    </location>
</feature>
<evidence type="ECO:0000259" key="2">
    <source>
        <dbReference type="Pfam" id="PF26240"/>
    </source>
</evidence>
<dbReference type="PATRIC" id="fig|1227493.4.peg.443"/>